<accession>A0A8C0CB30</accession>
<dbReference type="SUPFAM" id="SSF54001">
    <property type="entry name" value="Cysteine proteinases"/>
    <property type="match status" value="1"/>
</dbReference>
<dbReference type="GO" id="GO:0005737">
    <property type="term" value="C:cytoplasm"/>
    <property type="evidence" value="ECO:0007669"/>
    <property type="project" value="TreeGrafter"/>
</dbReference>
<keyword evidence="1" id="KW-0645">Protease</keyword>
<name>A0A8C0CB30_BALMU</name>
<dbReference type="GO" id="GO:0006508">
    <property type="term" value="P:proteolysis"/>
    <property type="evidence" value="ECO:0007669"/>
    <property type="project" value="UniProtKB-KW"/>
</dbReference>
<sequence>LSGRGPNLEKVATLLQKLNSDPQFVLAQHAGTTHDLLDICLKRATVQGVQHVFQQAVHPEGKPTTNQKSSGRCWIFPWRLIKTDMIPSYCSELRGNTALLESWLSRGLEKVGERTTKTLS</sequence>
<reference evidence="4" key="1">
    <citation type="submission" date="2023-09" db="UniProtKB">
        <authorList>
            <consortium name="Ensembl"/>
        </authorList>
    </citation>
    <scope>IDENTIFICATION</scope>
</reference>
<dbReference type="PANTHER" id="PTHR10363:SF2">
    <property type="entry name" value="BLEOMYCIN HYDROLASE"/>
    <property type="match status" value="1"/>
</dbReference>
<proteinExistence type="predicted"/>
<evidence type="ECO:0000256" key="1">
    <source>
        <dbReference type="ARBA" id="ARBA00022670"/>
    </source>
</evidence>
<evidence type="ECO:0000256" key="3">
    <source>
        <dbReference type="ARBA" id="ARBA00022807"/>
    </source>
</evidence>
<dbReference type="Pfam" id="PF03051">
    <property type="entry name" value="Peptidase_C1_2"/>
    <property type="match status" value="1"/>
</dbReference>
<dbReference type="GO" id="GO:0009636">
    <property type="term" value="P:response to toxic substance"/>
    <property type="evidence" value="ECO:0007669"/>
    <property type="project" value="TreeGrafter"/>
</dbReference>
<evidence type="ECO:0000256" key="2">
    <source>
        <dbReference type="ARBA" id="ARBA00022801"/>
    </source>
</evidence>
<dbReference type="GO" id="GO:0070005">
    <property type="term" value="F:cysteine-type aminopeptidase activity"/>
    <property type="evidence" value="ECO:0007669"/>
    <property type="project" value="InterPro"/>
</dbReference>
<dbReference type="PANTHER" id="PTHR10363">
    <property type="entry name" value="BLEOMYCIN HYDROLASE"/>
    <property type="match status" value="1"/>
</dbReference>
<dbReference type="InterPro" id="IPR004134">
    <property type="entry name" value="Peptidase_C1B"/>
</dbReference>
<dbReference type="GO" id="GO:0043418">
    <property type="term" value="P:homocysteine catabolic process"/>
    <property type="evidence" value="ECO:0007669"/>
    <property type="project" value="TreeGrafter"/>
</dbReference>
<keyword evidence="2" id="KW-0378">Hydrolase</keyword>
<keyword evidence="3" id="KW-0788">Thiol protease</keyword>
<dbReference type="GeneTree" id="ENSGT00390000001735"/>
<dbReference type="Ensembl" id="ENSBMST00010004236.1">
    <property type="protein sequence ID" value="ENSBMSP00010003847.1"/>
    <property type="gene ID" value="ENSBMSG00010002859.1"/>
</dbReference>
<dbReference type="InterPro" id="IPR038765">
    <property type="entry name" value="Papain-like_cys_pep_sf"/>
</dbReference>
<evidence type="ECO:0000313" key="4">
    <source>
        <dbReference type="Ensembl" id="ENSBMSP00010003847.1"/>
    </source>
</evidence>
<organism evidence="4">
    <name type="scientific">Balaenoptera musculus</name>
    <name type="common">Blue whale</name>
    <dbReference type="NCBI Taxonomy" id="9771"/>
    <lineage>
        <taxon>Eukaryota</taxon>
        <taxon>Metazoa</taxon>
        <taxon>Chordata</taxon>
        <taxon>Craniata</taxon>
        <taxon>Vertebrata</taxon>
        <taxon>Euteleostomi</taxon>
        <taxon>Mammalia</taxon>
        <taxon>Eutheria</taxon>
        <taxon>Laurasiatheria</taxon>
        <taxon>Artiodactyla</taxon>
        <taxon>Whippomorpha</taxon>
        <taxon>Cetacea</taxon>
        <taxon>Mysticeti</taxon>
        <taxon>Balaenopteridae</taxon>
        <taxon>Balaenoptera</taxon>
    </lineage>
</organism>
<dbReference type="AlphaFoldDB" id="A0A8C0CB30"/>
<protein>
    <submittedName>
        <fullName evidence="4">Uncharacterized protein</fullName>
    </submittedName>
</protein>